<name>A0AC34FAZ3_9BILA</name>
<proteinExistence type="predicted"/>
<dbReference type="WBParaSite" id="ES5_v2.g14410.t1">
    <property type="protein sequence ID" value="ES5_v2.g14410.t1"/>
    <property type="gene ID" value="ES5_v2.g14410"/>
</dbReference>
<protein>
    <submittedName>
        <fullName evidence="2">Mitochondrial ribosomal protein L38</fullName>
    </submittedName>
</protein>
<organism evidence="1 2">
    <name type="scientific">Panagrolaimus sp. ES5</name>
    <dbReference type="NCBI Taxonomy" id="591445"/>
    <lineage>
        <taxon>Eukaryota</taxon>
        <taxon>Metazoa</taxon>
        <taxon>Ecdysozoa</taxon>
        <taxon>Nematoda</taxon>
        <taxon>Chromadorea</taxon>
        <taxon>Rhabditida</taxon>
        <taxon>Tylenchina</taxon>
        <taxon>Panagrolaimomorpha</taxon>
        <taxon>Panagrolaimoidea</taxon>
        <taxon>Panagrolaimidae</taxon>
        <taxon>Panagrolaimus</taxon>
    </lineage>
</organism>
<evidence type="ECO:0000313" key="1">
    <source>
        <dbReference type="Proteomes" id="UP000887579"/>
    </source>
</evidence>
<evidence type="ECO:0000313" key="2">
    <source>
        <dbReference type="WBParaSite" id="ES5_v2.g14410.t1"/>
    </source>
</evidence>
<reference evidence="2" key="1">
    <citation type="submission" date="2022-11" db="UniProtKB">
        <authorList>
            <consortium name="WormBaseParasite"/>
        </authorList>
    </citation>
    <scope>IDENTIFICATION</scope>
</reference>
<dbReference type="Proteomes" id="UP000887579">
    <property type="component" value="Unplaced"/>
</dbReference>
<accession>A0AC34FAZ3</accession>
<sequence>MSQKQVFPRIRSIYADHYIKGSHRAKHTPRVNRPIRPRVIAWAGPTAFMRDRWYERDSWYKARIQKPEITPRLHLIDPDRIVETFEERTKALKPKENDIGFKKRSSETAATTIKRDEEKLEKLARKKQRMFFYLLFFFKGYDLFMPGVYFNNTQKFCVKFGDTVVQRGNLLTAADAPSEPQIQIESLGSNAYNTVLMLNMDGDGFTAEGPNDFDKTQLLHWCIANISDGQTNGETIVPYLPPTPYKGTGYHRIAFILFRHKEKIDFSDIQIKGEHLSDRVFRLNRFFKTHENEITPSALNFSQIKYDETVDKTLHQIGMKSPRFFYEWNEPIKPKQVEYPKKAMPFNHYLDMYRPPELVKREVFKKKLERLVHQGKCEKAEYPDIFYPENKKKLPAWQHKELMRENLGSDKYAALYLKNGYKNAVEQAIEKEEENQSFKDQRKETSV</sequence>